<organism evidence="2 3">
    <name type="scientific">Sphingomonas sanguinis</name>
    <dbReference type="NCBI Taxonomy" id="33051"/>
    <lineage>
        <taxon>Bacteria</taxon>
        <taxon>Pseudomonadati</taxon>
        <taxon>Pseudomonadota</taxon>
        <taxon>Alphaproteobacteria</taxon>
        <taxon>Sphingomonadales</taxon>
        <taxon>Sphingomonadaceae</taxon>
        <taxon>Sphingomonas</taxon>
    </lineage>
</organism>
<dbReference type="InterPro" id="IPR023210">
    <property type="entry name" value="NADP_OxRdtase_dom"/>
</dbReference>
<dbReference type="InterPro" id="IPR020471">
    <property type="entry name" value="AKR"/>
</dbReference>
<name>A0ABU5LU08_9SPHN</name>
<sequence>MKTIRLPDGTTIPALGQGTWMMAEDRRVRSEEIAALRGGIDLGLTLIDTAEMYADGESERLVGAAIQGKRDQVFLVSKAYPQNASHDRLPRACEASLTRLGTDRLDLYLLHWRGNVPLGETVEAMERLVDAGKILRWGVSNLDTDDMEELVASGGAACATDQILYNLTRRGPEHDLLPWLAEHAIPTMAYSPVEQGRLVGHAGLCSLADELGATPAQLALAWLLARDNVIAIPKAGRVAHVRDNRAAADLTLNASVLDRLDKLFPRPKRRVPLEML</sequence>
<dbReference type="Gene3D" id="3.20.20.100">
    <property type="entry name" value="NADP-dependent oxidoreductase domain"/>
    <property type="match status" value="1"/>
</dbReference>
<dbReference type="Proteomes" id="UP001292182">
    <property type="component" value="Unassembled WGS sequence"/>
</dbReference>
<keyword evidence="3" id="KW-1185">Reference proteome</keyword>
<evidence type="ECO:0000259" key="1">
    <source>
        <dbReference type="Pfam" id="PF00248"/>
    </source>
</evidence>
<reference evidence="3" key="1">
    <citation type="submission" date="2023-07" db="EMBL/GenBank/DDBJ databases">
        <title>Whole genome sequence analysis of rice epiphytic Sphingomonas sanguinis OsEp_Plm_15B2.</title>
        <authorList>
            <person name="Sahu K.P."/>
            <person name="Asharani P."/>
            <person name="Reddy B."/>
            <person name="Kumar A."/>
        </authorList>
    </citation>
    <scope>NUCLEOTIDE SEQUENCE [LARGE SCALE GENOMIC DNA]</scope>
    <source>
        <strain evidence="3">OsEp_Plm_15B2</strain>
    </source>
</reference>
<dbReference type="PRINTS" id="PR00069">
    <property type="entry name" value="ALDKETRDTASE"/>
</dbReference>
<dbReference type="CDD" id="cd19138">
    <property type="entry name" value="AKR_YeaE"/>
    <property type="match status" value="1"/>
</dbReference>
<protein>
    <submittedName>
        <fullName evidence="2">Aldo/keto reductase</fullName>
    </submittedName>
</protein>
<dbReference type="PANTHER" id="PTHR43638:SF3">
    <property type="entry name" value="ALDEHYDE REDUCTASE"/>
    <property type="match status" value="1"/>
</dbReference>
<dbReference type="InterPro" id="IPR036812">
    <property type="entry name" value="NAD(P)_OxRdtase_dom_sf"/>
</dbReference>
<gene>
    <name evidence="2" type="ORF">N4G62_14305</name>
</gene>
<dbReference type="PIRSF" id="PIRSF000097">
    <property type="entry name" value="AKR"/>
    <property type="match status" value="1"/>
</dbReference>
<proteinExistence type="predicted"/>
<dbReference type="EMBL" id="JAOBTW010000017">
    <property type="protein sequence ID" value="MDZ7283196.1"/>
    <property type="molecule type" value="Genomic_DNA"/>
</dbReference>
<dbReference type="PANTHER" id="PTHR43638">
    <property type="entry name" value="OXIDOREDUCTASE, ALDO/KETO REDUCTASE FAMILY PROTEIN"/>
    <property type="match status" value="1"/>
</dbReference>
<evidence type="ECO:0000313" key="3">
    <source>
        <dbReference type="Proteomes" id="UP001292182"/>
    </source>
</evidence>
<dbReference type="SUPFAM" id="SSF51430">
    <property type="entry name" value="NAD(P)-linked oxidoreductase"/>
    <property type="match status" value="1"/>
</dbReference>
<dbReference type="RefSeq" id="WP_322539926.1">
    <property type="nucleotide sequence ID" value="NZ_JAOBTW010000017.1"/>
</dbReference>
<comment type="caution">
    <text evidence="2">The sequence shown here is derived from an EMBL/GenBank/DDBJ whole genome shotgun (WGS) entry which is preliminary data.</text>
</comment>
<evidence type="ECO:0000313" key="2">
    <source>
        <dbReference type="EMBL" id="MDZ7283196.1"/>
    </source>
</evidence>
<accession>A0ABU5LU08</accession>
<dbReference type="Pfam" id="PF00248">
    <property type="entry name" value="Aldo_ket_red"/>
    <property type="match status" value="1"/>
</dbReference>
<feature type="domain" description="NADP-dependent oxidoreductase" evidence="1">
    <location>
        <begin position="15"/>
        <end position="263"/>
    </location>
</feature>